<dbReference type="Proteomes" id="UP001363151">
    <property type="component" value="Unassembled WGS sequence"/>
</dbReference>
<name>A0ABR1FG38_AURAN</name>
<proteinExistence type="predicted"/>
<evidence type="ECO:0000313" key="2">
    <source>
        <dbReference type="Proteomes" id="UP001363151"/>
    </source>
</evidence>
<organism evidence="1 2">
    <name type="scientific">Aureococcus anophagefferens</name>
    <name type="common">Harmful bloom alga</name>
    <dbReference type="NCBI Taxonomy" id="44056"/>
    <lineage>
        <taxon>Eukaryota</taxon>
        <taxon>Sar</taxon>
        <taxon>Stramenopiles</taxon>
        <taxon>Ochrophyta</taxon>
        <taxon>Pelagophyceae</taxon>
        <taxon>Pelagomonadales</taxon>
        <taxon>Pelagomonadaceae</taxon>
        <taxon>Aureococcus</taxon>
    </lineage>
</organism>
<keyword evidence="2" id="KW-1185">Reference proteome</keyword>
<accession>A0ABR1FG38</accession>
<protein>
    <submittedName>
        <fullName evidence="1">Uncharacterized protein</fullName>
    </submittedName>
</protein>
<comment type="caution">
    <text evidence="1">The sequence shown here is derived from an EMBL/GenBank/DDBJ whole genome shotgun (WGS) entry which is preliminary data.</text>
</comment>
<sequence length="448" mass="50535">MVRPGSKQHFHTISQRRARLYNVSTNDPMLLRPRPRLDRSATKPIAYSKKNVEAETVQRPRTDLFSVERWYAGCAKIPPGSFTAACERYGGEGAAAVALRTADVGARTAGFDVGSYTDLVDEWTPSMHAKPTEYTAGPSTPYTLRSWPVETRYPAGCAQGETCDSEWYRSETTVAQDNARRAAAAALRASTRPSSAPTGWRALAARSRALRGGRDVDPRAREHHRRLVCRNASLRVMPARGPRPTLESRASLSHRLCADSSLKKAMASLLVRPQSAPVLRARAQRVYRGGLQKCTYSGPTVVLQRRETQEEVVQRMHLERARQNDRHHRMRWSLLRAFFKACESHFMPKLTKRLVPLGYSRIKEEEARNATTAPLMDEISELFLLDVVDRRLLKAAGYNKGRTRGPSPRFARRSALAIWTRRTPTIDGVDPILRLVRRSGLRHHARHM</sequence>
<gene>
    <name evidence="1" type="ORF">SO694_0021000</name>
</gene>
<reference evidence="1 2" key="1">
    <citation type="submission" date="2024-03" db="EMBL/GenBank/DDBJ databases">
        <title>Aureococcus anophagefferens CCMP1851 and Kratosvirus quantuckense: Draft genome of a second virus-susceptible host strain in the model system.</title>
        <authorList>
            <person name="Chase E."/>
            <person name="Truchon A.R."/>
            <person name="Schepens W."/>
            <person name="Wilhelm S.W."/>
        </authorList>
    </citation>
    <scope>NUCLEOTIDE SEQUENCE [LARGE SCALE GENOMIC DNA]</scope>
    <source>
        <strain evidence="1 2">CCMP1851</strain>
    </source>
</reference>
<dbReference type="EMBL" id="JBBJCI010000447">
    <property type="protein sequence ID" value="KAK7230208.1"/>
    <property type="molecule type" value="Genomic_DNA"/>
</dbReference>
<evidence type="ECO:0000313" key="1">
    <source>
        <dbReference type="EMBL" id="KAK7230208.1"/>
    </source>
</evidence>